<name>A0A0F9L5C8_9ZZZZ</name>
<sequence length="213" mass="24662">MRAFEFLAEDKDTLKLPDMNVGDEVKVGRFKNRKAEIKGFKKDDHGQPVLKTTKGDQKLFKPRISKLEPDKKLDETFDQPYSYTWDDRSNGAWRGGFTTKTNDDVEVNIENWQKYWKIEFVRNHQHVVTGGGDAMRIFATVIAMIDEFIDIQSPDVIKFSADKSKDDIMSRAKLYSTMVKRFATVNGYNSQESIQDGKTTYLLIRKEDKNESI</sequence>
<dbReference type="EMBL" id="LAZR01007857">
    <property type="protein sequence ID" value="KKM82481.1"/>
    <property type="molecule type" value="Genomic_DNA"/>
</dbReference>
<protein>
    <submittedName>
        <fullName evidence="1">Uncharacterized protein</fullName>
    </submittedName>
</protein>
<accession>A0A0F9L5C8</accession>
<proteinExistence type="predicted"/>
<gene>
    <name evidence="1" type="ORF">LCGC14_1319120</name>
</gene>
<evidence type="ECO:0000313" key="1">
    <source>
        <dbReference type="EMBL" id="KKM82481.1"/>
    </source>
</evidence>
<organism evidence="1">
    <name type="scientific">marine sediment metagenome</name>
    <dbReference type="NCBI Taxonomy" id="412755"/>
    <lineage>
        <taxon>unclassified sequences</taxon>
        <taxon>metagenomes</taxon>
        <taxon>ecological metagenomes</taxon>
    </lineage>
</organism>
<dbReference type="AlphaFoldDB" id="A0A0F9L5C8"/>
<comment type="caution">
    <text evidence="1">The sequence shown here is derived from an EMBL/GenBank/DDBJ whole genome shotgun (WGS) entry which is preliminary data.</text>
</comment>
<reference evidence="1" key="1">
    <citation type="journal article" date="2015" name="Nature">
        <title>Complex archaea that bridge the gap between prokaryotes and eukaryotes.</title>
        <authorList>
            <person name="Spang A."/>
            <person name="Saw J.H."/>
            <person name="Jorgensen S.L."/>
            <person name="Zaremba-Niedzwiedzka K."/>
            <person name="Martijn J."/>
            <person name="Lind A.E."/>
            <person name="van Eijk R."/>
            <person name="Schleper C."/>
            <person name="Guy L."/>
            <person name="Ettema T.J."/>
        </authorList>
    </citation>
    <scope>NUCLEOTIDE SEQUENCE</scope>
</reference>